<dbReference type="SMART" id="SM00487">
    <property type="entry name" value="DEXDc"/>
    <property type="match status" value="1"/>
</dbReference>
<dbReference type="Proteomes" id="UP000609064">
    <property type="component" value="Unassembled WGS sequence"/>
</dbReference>
<dbReference type="CDD" id="cd18793">
    <property type="entry name" value="SF2_C_SNF"/>
    <property type="match status" value="1"/>
</dbReference>
<dbReference type="Gene3D" id="3.40.50.10810">
    <property type="entry name" value="Tandem AAA-ATPase domain"/>
    <property type="match status" value="1"/>
</dbReference>
<evidence type="ECO:0000313" key="4">
    <source>
        <dbReference type="EMBL" id="GGD52100.1"/>
    </source>
</evidence>
<sequence length="1015" mass="118374">MTQIRLVSPKFPSGRASYFVNMKVSTLQPFQMVYSLFEHEYLGFLFEAFVVQLNSKGELTLQNQSVSSKNISEFSERIDADDFTLVKLTEAIQQDAVVKKFSPKKLAPLDFFLKIFDPEKGDKLLQETIHGYMEKHRAEILEKLLKKPLYIMSNDGDPTWKAVNNIQEGAKAYFNFIRNEENTHYFPSIKCGGERVHFQFKNARILCEEPAWLLIDDKLYHFEKQVDGKKLKPFLNKNHIIIPRNIEETYYQKFIAPLVAQFDVFAQGFEIRFEKHEPKPLLSISEVMATKKVAVALFDNNEEEEENDEENKIVFDLSFQYGDYTFRFDNFSAEAYVSVERAGDSWFFHKVKRDLKYEKTQVNLLKDLGLDVRQGRSLVPKRPAFSWLQSNAIVLEENNFEVRQVDNSQNQKQYFLGYSSIEVHIEEKNDWFDIKAKVRFGEFEIPFLKLRNLILANKREFTLPNGQIAVIPEEWFTRYSELFSYVDKLDESDITILKKHHLVLVQDLTNEGLAFSVITRKLERLRNFDKIGQYELPKGLNANLRPYQKAGYDWMRFLAEYKLGGCLADDMGLGKTIQTLAFLQSQKEQNQSESLKNSPLGAGGGPPTLLVMPTSLIYNWLKEIEKFTPNLRAFIYTGTNREKNTEQFDNYDLILTSYGILRIDIDFIKDYRFNYVILDESQSIKNPSSHISKAVMQLNSANRLILTGTPLENSTMDLWTQMTFINPGLLGTQSYFKNEYQIPIEKHQDEKQNKRLYSLIKPFMLRRHKSQVATELPPKVESIHYCDMTEEQEKCYEEAKSYYRNIILEQIEEKGFGKSQMAMLQGLTKLRQLANHPQMIDEDYDGDSGKNEEVLQKLETIIEEGHKVLVFSQFVKHLDIYRDYLEKNNIRYCYLDGSTTNRQEQVDIFQNDDSIKIFLISLKAGGLGLNLTAAEYVFLLDPWWNPAIEAQAIDRAHRIGQQNTVFTYKFITRNSVEEKILTLQRNKRKLFDNLITTEENFVKSLSKDDILSLLE</sequence>
<dbReference type="Pfam" id="PF00176">
    <property type="entry name" value="SNF2-rel_dom"/>
    <property type="match status" value="1"/>
</dbReference>
<dbReference type="CDD" id="cd18012">
    <property type="entry name" value="DEXQc_arch_SWI2_SNF2"/>
    <property type="match status" value="1"/>
</dbReference>
<reference evidence="4" key="2">
    <citation type="submission" date="2020-09" db="EMBL/GenBank/DDBJ databases">
        <authorList>
            <person name="Sun Q."/>
            <person name="Zhou Y."/>
        </authorList>
    </citation>
    <scope>NUCLEOTIDE SEQUENCE</scope>
    <source>
        <strain evidence="4">CGMCC 1.15958</strain>
    </source>
</reference>
<evidence type="ECO:0000313" key="5">
    <source>
        <dbReference type="Proteomes" id="UP000609064"/>
    </source>
</evidence>
<feature type="domain" description="Helicase C-terminal" evidence="3">
    <location>
        <begin position="853"/>
        <end position="1002"/>
    </location>
</feature>
<dbReference type="InterPro" id="IPR027417">
    <property type="entry name" value="P-loop_NTPase"/>
</dbReference>
<reference evidence="4" key="1">
    <citation type="journal article" date="2014" name="Int. J. Syst. Evol. Microbiol.">
        <title>Complete genome sequence of Corynebacterium casei LMG S-19264T (=DSM 44701T), isolated from a smear-ripened cheese.</title>
        <authorList>
            <consortium name="US DOE Joint Genome Institute (JGI-PGF)"/>
            <person name="Walter F."/>
            <person name="Albersmeier A."/>
            <person name="Kalinowski J."/>
            <person name="Ruckert C."/>
        </authorList>
    </citation>
    <scope>NUCLEOTIDE SEQUENCE</scope>
    <source>
        <strain evidence="4">CGMCC 1.15958</strain>
    </source>
</reference>
<dbReference type="Gene3D" id="3.40.50.300">
    <property type="entry name" value="P-loop containing nucleotide triphosphate hydrolases"/>
    <property type="match status" value="1"/>
</dbReference>
<dbReference type="GO" id="GO:0005524">
    <property type="term" value="F:ATP binding"/>
    <property type="evidence" value="ECO:0007669"/>
    <property type="project" value="InterPro"/>
</dbReference>
<evidence type="ECO:0000256" key="1">
    <source>
        <dbReference type="ARBA" id="ARBA00022801"/>
    </source>
</evidence>
<name>A0A916YN97_9BACT</name>
<dbReference type="PANTHER" id="PTHR10799">
    <property type="entry name" value="SNF2/RAD54 HELICASE FAMILY"/>
    <property type="match status" value="1"/>
</dbReference>
<dbReference type="InterPro" id="IPR038718">
    <property type="entry name" value="SNF2-like_sf"/>
</dbReference>
<comment type="caution">
    <text evidence="4">The sequence shown here is derived from an EMBL/GenBank/DDBJ whole genome shotgun (WGS) entry which is preliminary data.</text>
</comment>
<accession>A0A916YN97</accession>
<protein>
    <recommendedName>
        <fullName evidence="6">DEAD/DEAH box helicase</fullName>
    </recommendedName>
</protein>
<dbReference type="InterPro" id="IPR014001">
    <property type="entry name" value="Helicase_ATP-bd"/>
</dbReference>
<dbReference type="PROSITE" id="PS51194">
    <property type="entry name" value="HELICASE_CTER"/>
    <property type="match status" value="1"/>
</dbReference>
<keyword evidence="5" id="KW-1185">Reference proteome</keyword>
<evidence type="ECO:0000259" key="3">
    <source>
        <dbReference type="PROSITE" id="PS51194"/>
    </source>
</evidence>
<gene>
    <name evidence="4" type="ORF">GCM10011514_15440</name>
</gene>
<dbReference type="AlphaFoldDB" id="A0A916YN97"/>
<dbReference type="GO" id="GO:0016787">
    <property type="term" value="F:hydrolase activity"/>
    <property type="evidence" value="ECO:0007669"/>
    <property type="project" value="UniProtKB-KW"/>
</dbReference>
<dbReference type="Pfam" id="PF00271">
    <property type="entry name" value="Helicase_C"/>
    <property type="match status" value="1"/>
</dbReference>
<dbReference type="EMBL" id="BMKK01000003">
    <property type="protein sequence ID" value="GGD52100.1"/>
    <property type="molecule type" value="Genomic_DNA"/>
</dbReference>
<evidence type="ECO:0000259" key="2">
    <source>
        <dbReference type="PROSITE" id="PS51192"/>
    </source>
</evidence>
<dbReference type="InterPro" id="IPR049730">
    <property type="entry name" value="SNF2/RAD54-like_C"/>
</dbReference>
<dbReference type="InterPro" id="IPR000330">
    <property type="entry name" value="SNF2_N"/>
</dbReference>
<keyword evidence="1" id="KW-0378">Hydrolase</keyword>
<proteinExistence type="predicted"/>
<feature type="domain" description="Helicase ATP-binding" evidence="2">
    <location>
        <begin position="556"/>
        <end position="728"/>
    </location>
</feature>
<dbReference type="SMART" id="SM00490">
    <property type="entry name" value="HELICc"/>
    <property type="match status" value="1"/>
</dbReference>
<dbReference type="PROSITE" id="PS51192">
    <property type="entry name" value="HELICASE_ATP_BIND_1"/>
    <property type="match status" value="1"/>
</dbReference>
<organism evidence="4 5">
    <name type="scientific">Emticicia aquatilis</name>
    <dbReference type="NCBI Taxonomy" id="1537369"/>
    <lineage>
        <taxon>Bacteria</taxon>
        <taxon>Pseudomonadati</taxon>
        <taxon>Bacteroidota</taxon>
        <taxon>Cytophagia</taxon>
        <taxon>Cytophagales</taxon>
        <taxon>Leadbetterellaceae</taxon>
        <taxon>Emticicia</taxon>
    </lineage>
</organism>
<dbReference type="SUPFAM" id="SSF52540">
    <property type="entry name" value="P-loop containing nucleoside triphosphate hydrolases"/>
    <property type="match status" value="2"/>
</dbReference>
<evidence type="ECO:0008006" key="6">
    <source>
        <dbReference type="Google" id="ProtNLM"/>
    </source>
</evidence>
<dbReference type="InterPro" id="IPR001650">
    <property type="entry name" value="Helicase_C-like"/>
</dbReference>